<organism evidence="2 3">
    <name type="scientific">Nonomuraea rhodomycinica</name>
    <dbReference type="NCBI Taxonomy" id="1712872"/>
    <lineage>
        <taxon>Bacteria</taxon>
        <taxon>Bacillati</taxon>
        <taxon>Actinomycetota</taxon>
        <taxon>Actinomycetes</taxon>
        <taxon>Streptosporangiales</taxon>
        <taxon>Streptosporangiaceae</taxon>
        <taxon>Nonomuraea</taxon>
    </lineage>
</organism>
<evidence type="ECO:0000313" key="2">
    <source>
        <dbReference type="EMBL" id="NUW45145.1"/>
    </source>
</evidence>
<sequence>MVKHLTVAAIFAAITVLPATTAQAETQARPKARHSQEMIGYEKSGGFAGIQRSISIGRDGTARAASAAVTAEFRLTADELNLLRRRLGAISTWRSSTEGCDVADHFTYALRYRGHHAVRCHTLPRDWEPAVAQLDQIIDRHLAMSSPTSHD</sequence>
<gene>
    <name evidence="2" type="ORF">HT134_34240</name>
</gene>
<feature type="chain" id="PRO_5030831535" evidence="1">
    <location>
        <begin position="25"/>
        <end position="151"/>
    </location>
</feature>
<keyword evidence="3" id="KW-1185">Reference proteome</keyword>
<reference evidence="2 3" key="1">
    <citation type="submission" date="2020-06" db="EMBL/GenBank/DDBJ databases">
        <authorList>
            <person name="Chanama M."/>
        </authorList>
    </citation>
    <scope>NUCLEOTIDE SEQUENCE [LARGE SCALE GENOMIC DNA]</scope>
    <source>
        <strain evidence="2 3">TBRC6557</strain>
    </source>
</reference>
<name>A0A7Y6IVM0_9ACTN</name>
<keyword evidence="1" id="KW-0732">Signal</keyword>
<dbReference type="AlphaFoldDB" id="A0A7Y6IVM0"/>
<dbReference type="EMBL" id="JABWGO010000011">
    <property type="protein sequence ID" value="NUW45145.1"/>
    <property type="molecule type" value="Genomic_DNA"/>
</dbReference>
<evidence type="ECO:0000256" key="1">
    <source>
        <dbReference type="SAM" id="SignalP"/>
    </source>
</evidence>
<protein>
    <submittedName>
        <fullName evidence="2">Uncharacterized protein</fullName>
    </submittedName>
</protein>
<dbReference type="Proteomes" id="UP000546126">
    <property type="component" value="Unassembled WGS sequence"/>
</dbReference>
<evidence type="ECO:0000313" key="3">
    <source>
        <dbReference type="Proteomes" id="UP000546126"/>
    </source>
</evidence>
<dbReference type="RefSeq" id="WP_175604632.1">
    <property type="nucleotide sequence ID" value="NZ_JABWGO010000011.1"/>
</dbReference>
<comment type="caution">
    <text evidence="2">The sequence shown here is derived from an EMBL/GenBank/DDBJ whole genome shotgun (WGS) entry which is preliminary data.</text>
</comment>
<proteinExistence type="predicted"/>
<feature type="signal peptide" evidence="1">
    <location>
        <begin position="1"/>
        <end position="24"/>
    </location>
</feature>
<accession>A0A7Y6IVM0</accession>